<reference evidence="2 3" key="1">
    <citation type="submission" date="2017-01" db="EMBL/GenBank/DDBJ databases">
        <authorList>
            <person name="Mah S.A."/>
            <person name="Swanson W.J."/>
            <person name="Moy G.W."/>
            <person name="Vacquier V.D."/>
        </authorList>
    </citation>
    <scope>NUCLEOTIDE SEQUENCE [LARGE SCALE GENOMIC DNA]</scope>
    <source>
        <strain evidence="2 3">CPCC 203464</strain>
    </source>
</reference>
<dbReference type="GO" id="GO:0008610">
    <property type="term" value="P:lipid biosynthetic process"/>
    <property type="evidence" value="ECO:0007669"/>
    <property type="project" value="UniProtKB-ARBA"/>
</dbReference>
<protein>
    <submittedName>
        <fullName evidence="2">Condensation domain-containing protein</fullName>
    </submittedName>
</protein>
<dbReference type="InterPro" id="IPR001242">
    <property type="entry name" value="Condensation_dom"/>
</dbReference>
<dbReference type="SUPFAM" id="SSF52777">
    <property type="entry name" value="CoA-dependent acyltransferases"/>
    <property type="match status" value="2"/>
</dbReference>
<dbReference type="RefSeq" id="WP_076480752.1">
    <property type="nucleotide sequence ID" value="NZ_FTNT01000008.1"/>
</dbReference>
<dbReference type="GO" id="GO:0003824">
    <property type="term" value="F:catalytic activity"/>
    <property type="evidence" value="ECO:0007669"/>
    <property type="project" value="InterPro"/>
</dbReference>
<dbReference type="Gene3D" id="3.30.559.10">
    <property type="entry name" value="Chloramphenicol acetyltransferase-like domain"/>
    <property type="match status" value="1"/>
</dbReference>
<dbReference type="Gene3D" id="3.30.559.30">
    <property type="entry name" value="Nonribosomal peptide synthetase, condensation domain"/>
    <property type="match status" value="1"/>
</dbReference>
<organism evidence="2 3">
    <name type="scientific">Williamsia sterculiae</name>
    <dbReference type="NCBI Taxonomy" id="1344003"/>
    <lineage>
        <taxon>Bacteria</taxon>
        <taxon>Bacillati</taxon>
        <taxon>Actinomycetota</taxon>
        <taxon>Actinomycetes</taxon>
        <taxon>Mycobacteriales</taxon>
        <taxon>Nocardiaceae</taxon>
        <taxon>Williamsia</taxon>
    </lineage>
</organism>
<dbReference type="Pfam" id="PF00668">
    <property type="entry name" value="Condensation"/>
    <property type="match status" value="1"/>
</dbReference>
<keyword evidence="3" id="KW-1185">Reference proteome</keyword>
<dbReference type="Proteomes" id="UP000186218">
    <property type="component" value="Unassembled WGS sequence"/>
</dbReference>
<proteinExistence type="predicted"/>
<evidence type="ECO:0000313" key="2">
    <source>
        <dbReference type="EMBL" id="SIS12314.1"/>
    </source>
</evidence>
<evidence type="ECO:0000259" key="1">
    <source>
        <dbReference type="Pfam" id="PF00668"/>
    </source>
</evidence>
<feature type="domain" description="Condensation" evidence="1">
    <location>
        <begin position="67"/>
        <end position="370"/>
    </location>
</feature>
<dbReference type="EMBL" id="FTNT01000008">
    <property type="protein sequence ID" value="SIS12314.1"/>
    <property type="molecule type" value="Genomic_DNA"/>
</dbReference>
<gene>
    <name evidence="2" type="ORF">SAMN05445060_2821</name>
</gene>
<dbReference type="InterPro" id="IPR023213">
    <property type="entry name" value="CAT-like_dom_sf"/>
</dbReference>
<dbReference type="STRING" id="1344003.SAMN05445060_2821"/>
<name>A0A1N7GI84_9NOCA</name>
<evidence type="ECO:0000313" key="3">
    <source>
        <dbReference type="Proteomes" id="UP000186218"/>
    </source>
</evidence>
<dbReference type="AlphaFoldDB" id="A0A1N7GI84"/>
<sequence length="477" mass="52250">MVSFGLIEDWHPRPGRVTSWVPTAASSAAAAAAPTDPVPPSHQQQEYLRSARRNAAAGFRFSRLCLLCFDIQGALDVEAMTSAITTFLRRHDTFASWFDLDDDGSVTRHVLATDDIDVEPAVQGSFDDAETIRDLVGDHTPGPFDWDCFRIGTIEWNGGFTVFAAVDHLDTDGISQALTATELMSLYLNAAFAMNNPLPEVGSYHDYCRRERDLSARLTLDSPEVARWLELVRDNGGRLPSFPLTLGRRDDDPSDHTRSAIHTAQVFTEPQARAVDEVCRRHGAGFTAAVMSVAALAYAEFTGSDRYFGLTPKSTRRSAGEMNTIGWFTSLIPVPIEVPTTATFTSIVGAAQEAFEKGKDLTDVSFHRVLELATPDSGVHVSPGWSVPMVSYVDVRKLPGVEMFDAINGALYGSRGSSEEVFMWVNRFTDVTSVTLLYPDTPEAQNSIKIYVERLVEILTTIAAQGDYEPGVAALAR</sequence>
<dbReference type="OrthoDB" id="9123229at2"/>
<accession>A0A1N7GI84</accession>